<evidence type="ECO:0000313" key="2">
    <source>
        <dbReference type="Proteomes" id="UP000229600"/>
    </source>
</evidence>
<evidence type="ECO:0000313" key="1">
    <source>
        <dbReference type="EMBL" id="PIR03839.1"/>
    </source>
</evidence>
<proteinExistence type="predicted"/>
<comment type="caution">
    <text evidence="1">The sequence shown here is derived from an EMBL/GenBank/DDBJ whole genome shotgun (WGS) entry which is preliminary data.</text>
</comment>
<dbReference type="AlphaFoldDB" id="A0A2H0N4L1"/>
<dbReference type="EMBL" id="PCWN01000008">
    <property type="protein sequence ID" value="PIR03839.1"/>
    <property type="molecule type" value="Genomic_DNA"/>
</dbReference>
<accession>A0A2H0N4L1</accession>
<reference evidence="1 2" key="1">
    <citation type="submission" date="2017-09" db="EMBL/GenBank/DDBJ databases">
        <title>Depth-based differentiation of microbial function through sediment-hosted aquifers and enrichment of novel symbionts in the deep terrestrial subsurface.</title>
        <authorList>
            <person name="Probst A.J."/>
            <person name="Ladd B."/>
            <person name="Jarett J.K."/>
            <person name="Geller-Mcgrath D.E."/>
            <person name="Sieber C.M."/>
            <person name="Emerson J.B."/>
            <person name="Anantharaman K."/>
            <person name="Thomas B.C."/>
            <person name="Malmstrom R."/>
            <person name="Stieglmeier M."/>
            <person name="Klingl A."/>
            <person name="Woyke T."/>
            <person name="Ryan C.M."/>
            <person name="Banfield J.F."/>
        </authorList>
    </citation>
    <scope>NUCLEOTIDE SEQUENCE [LARGE SCALE GENOMIC DNA]</scope>
    <source>
        <strain evidence="1">CG11_big_fil_rev_8_21_14_0_20_39_34</strain>
    </source>
</reference>
<protein>
    <submittedName>
        <fullName evidence="1">Uncharacterized protein</fullName>
    </submittedName>
</protein>
<sequence>MLKHYYNYRMTIERRNIGEGLDHLSREVEDARMRNRAERGKRIREEHENAVFKKFEALSGVRFSTLLKNIEQGVVYFVKTELGTFKITGIHPERGVIRVEGAPYPDFSVYAALKISRGKNKIEPSASAKEDSLE</sequence>
<gene>
    <name evidence="1" type="ORF">COV59_04190</name>
</gene>
<dbReference type="Proteomes" id="UP000229600">
    <property type="component" value="Unassembled WGS sequence"/>
</dbReference>
<name>A0A2H0N4L1_9BACT</name>
<organism evidence="1 2">
    <name type="scientific">Candidatus Magasanikbacteria bacterium CG11_big_fil_rev_8_21_14_0_20_39_34</name>
    <dbReference type="NCBI Taxonomy" id="1974653"/>
    <lineage>
        <taxon>Bacteria</taxon>
        <taxon>Candidatus Magasanikiibacteriota</taxon>
    </lineage>
</organism>